<dbReference type="InterPro" id="IPR050275">
    <property type="entry name" value="PGM_Phosphatase"/>
</dbReference>
<dbReference type="InterPro" id="IPR013078">
    <property type="entry name" value="His_Pase_superF_clade-1"/>
</dbReference>
<dbReference type="InterPro" id="IPR017578">
    <property type="entry name" value="Ribazole_CobC"/>
</dbReference>
<dbReference type="NCBIfam" id="TIGR03162">
    <property type="entry name" value="ribazole_cobC"/>
    <property type="match status" value="1"/>
</dbReference>
<dbReference type="GO" id="GO:0043755">
    <property type="term" value="F:alpha-ribazole phosphatase activity"/>
    <property type="evidence" value="ECO:0007669"/>
    <property type="project" value="UniProtKB-UniRule"/>
</dbReference>
<name>A0A1V8M2Z4_9GAMM</name>
<accession>A0A1V8M2Z4</accession>
<dbReference type="PIRSF" id="PIRSF000709">
    <property type="entry name" value="6PFK_2-Ptase"/>
    <property type="match status" value="1"/>
</dbReference>
<dbReference type="EC" id="3.1.3.73" evidence="1"/>
<dbReference type="SUPFAM" id="SSF53254">
    <property type="entry name" value="Phosphoglycerate mutase-like"/>
    <property type="match status" value="1"/>
</dbReference>
<dbReference type="PANTHER" id="PTHR48100:SF1">
    <property type="entry name" value="HISTIDINE PHOSPHATASE FAMILY PROTEIN-RELATED"/>
    <property type="match status" value="1"/>
</dbReference>
<reference evidence="2 3" key="1">
    <citation type="submission" date="2015-12" db="EMBL/GenBank/DDBJ databases">
        <authorList>
            <person name="Shamseldin A."/>
            <person name="Moawad H."/>
            <person name="Abd El-Rahim W.M."/>
            <person name="Sadowsky M.J."/>
        </authorList>
    </citation>
    <scope>NUCLEOTIDE SEQUENCE [LARGE SCALE GENOMIC DNA]</scope>
    <source>
        <strain evidence="2 3">WF1</strain>
    </source>
</reference>
<dbReference type="Proteomes" id="UP000191980">
    <property type="component" value="Unassembled WGS sequence"/>
</dbReference>
<organism evidence="2 3">
    <name type="scientific">Methyloprofundus sedimenti</name>
    <dbReference type="NCBI Taxonomy" id="1420851"/>
    <lineage>
        <taxon>Bacteria</taxon>
        <taxon>Pseudomonadati</taxon>
        <taxon>Pseudomonadota</taxon>
        <taxon>Gammaproteobacteria</taxon>
        <taxon>Methylococcales</taxon>
        <taxon>Methylococcaceae</taxon>
        <taxon>Methyloprofundus</taxon>
    </lineage>
</organism>
<comment type="caution">
    <text evidence="2">The sequence shown here is derived from an EMBL/GenBank/DDBJ whole genome shotgun (WGS) entry which is preliminary data.</text>
</comment>
<dbReference type="CDD" id="cd07067">
    <property type="entry name" value="HP_PGM_like"/>
    <property type="match status" value="1"/>
</dbReference>
<keyword evidence="3" id="KW-1185">Reference proteome</keyword>
<evidence type="ECO:0000313" key="2">
    <source>
        <dbReference type="EMBL" id="OQK15929.1"/>
    </source>
</evidence>
<gene>
    <name evidence="2" type="ORF">AU255_17260</name>
</gene>
<dbReference type="SMART" id="SM00855">
    <property type="entry name" value="PGAM"/>
    <property type="match status" value="1"/>
</dbReference>
<proteinExistence type="predicted"/>
<protein>
    <recommendedName>
        <fullName evidence="1">Alpha-ribazole phosphatase</fullName>
        <ecNumber evidence="1">3.1.3.73</ecNumber>
    </recommendedName>
</protein>
<dbReference type="PANTHER" id="PTHR48100">
    <property type="entry name" value="BROAD-SPECIFICITY PHOSPHATASE YOR283W-RELATED"/>
    <property type="match status" value="1"/>
</dbReference>
<dbReference type="STRING" id="1420851.AU255_17260"/>
<dbReference type="Gene3D" id="3.40.50.1240">
    <property type="entry name" value="Phosphoglycerate mutase-like"/>
    <property type="match status" value="1"/>
</dbReference>
<dbReference type="RefSeq" id="WP_080524151.1">
    <property type="nucleotide sequence ID" value="NZ_LPUF01000003.1"/>
</dbReference>
<dbReference type="InterPro" id="IPR029033">
    <property type="entry name" value="His_PPase_superfam"/>
</dbReference>
<evidence type="ECO:0000256" key="1">
    <source>
        <dbReference type="NCBIfam" id="TIGR03162"/>
    </source>
</evidence>
<sequence>MALTLTTIDLLRHGEVEGGSCYRGITDDPLSSNGWDQMHNKLPTQTHWDLIFSSPLTRCHAFAQFLSHELQLPLHISPSFQELDFGDWEGKTADQINPQLLDQFYLDPISFPPPNGERFAHFQQRVIQAWQSLYKVHQGKHILLITHAGVIRIILAHILAMDIQHSFRLKINNACLSNIQCFQQSGKENFFQLVRHG</sequence>
<dbReference type="GO" id="GO:0009236">
    <property type="term" value="P:cobalamin biosynthetic process"/>
    <property type="evidence" value="ECO:0007669"/>
    <property type="project" value="UniProtKB-UniRule"/>
</dbReference>
<evidence type="ECO:0000313" key="3">
    <source>
        <dbReference type="Proteomes" id="UP000191980"/>
    </source>
</evidence>
<dbReference type="AlphaFoldDB" id="A0A1V8M2Z4"/>
<dbReference type="Pfam" id="PF00300">
    <property type="entry name" value="His_Phos_1"/>
    <property type="match status" value="1"/>
</dbReference>
<dbReference type="EMBL" id="LPUF01000003">
    <property type="protein sequence ID" value="OQK15929.1"/>
    <property type="molecule type" value="Genomic_DNA"/>
</dbReference>
<dbReference type="OrthoDB" id="9783269at2"/>
<dbReference type="GO" id="GO:0005737">
    <property type="term" value="C:cytoplasm"/>
    <property type="evidence" value="ECO:0007669"/>
    <property type="project" value="TreeGrafter"/>
</dbReference>